<feature type="signal peptide" evidence="1">
    <location>
        <begin position="1"/>
        <end position="21"/>
    </location>
</feature>
<evidence type="ECO:0000256" key="1">
    <source>
        <dbReference type="SAM" id="SignalP"/>
    </source>
</evidence>
<gene>
    <name evidence="2" type="ORF">FHY64_02705</name>
</gene>
<dbReference type="OrthoDB" id="7857693at2"/>
<dbReference type="InterPro" id="IPR006597">
    <property type="entry name" value="Sel1-like"/>
</dbReference>
<comment type="caution">
    <text evidence="2">The sequence shown here is derived from an EMBL/GenBank/DDBJ whole genome shotgun (WGS) entry which is preliminary data.</text>
</comment>
<evidence type="ECO:0000313" key="3">
    <source>
        <dbReference type="Proteomes" id="UP000314011"/>
    </source>
</evidence>
<name>A0A5C5GBP3_9RHOB</name>
<keyword evidence="1" id="KW-0732">Signal</keyword>
<dbReference type="InterPro" id="IPR011990">
    <property type="entry name" value="TPR-like_helical_dom_sf"/>
</dbReference>
<proteinExistence type="predicted"/>
<dbReference type="SMART" id="SM00671">
    <property type="entry name" value="SEL1"/>
    <property type="match status" value="4"/>
</dbReference>
<evidence type="ECO:0000313" key="2">
    <source>
        <dbReference type="EMBL" id="TNY32225.1"/>
    </source>
</evidence>
<dbReference type="Gene3D" id="1.25.40.10">
    <property type="entry name" value="Tetratricopeptide repeat domain"/>
    <property type="match status" value="2"/>
</dbReference>
<dbReference type="InterPro" id="IPR050767">
    <property type="entry name" value="Sel1_AlgK"/>
</dbReference>
<protein>
    <submittedName>
        <fullName evidence="2">Sel1 repeat family protein</fullName>
    </submittedName>
</protein>
<organism evidence="2 3">
    <name type="scientific">Pelagovum pacificum</name>
    <dbReference type="NCBI Taxonomy" id="2588711"/>
    <lineage>
        <taxon>Bacteria</taxon>
        <taxon>Pseudomonadati</taxon>
        <taxon>Pseudomonadota</taxon>
        <taxon>Alphaproteobacteria</taxon>
        <taxon>Rhodobacterales</taxon>
        <taxon>Paracoccaceae</taxon>
        <taxon>Pelagovum</taxon>
    </lineage>
</organism>
<feature type="chain" id="PRO_5022816183" evidence="1">
    <location>
        <begin position="22"/>
        <end position="354"/>
    </location>
</feature>
<dbReference type="AlphaFoldDB" id="A0A5C5GBP3"/>
<dbReference type="GO" id="GO:0036503">
    <property type="term" value="P:ERAD pathway"/>
    <property type="evidence" value="ECO:0007669"/>
    <property type="project" value="TreeGrafter"/>
</dbReference>
<dbReference type="EMBL" id="VFFF01000001">
    <property type="protein sequence ID" value="TNY32225.1"/>
    <property type="molecule type" value="Genomic_DNA"/>
</dbReference>
<reference evidence="2 3" key="1">
    <citation type="submission" date="2019-06" db="EMBL/GenBank/DDBJ databases">
        <title>Genome of new Rhodobacteraceae sp. SM1903.</title>
        <authorList>
            <person name="Ren X."/>
        </authorList>
    </citation>
    <scope>NUCLEOTIDE SEQUENCE [LARGE SCALE GENOMIC DNA]</scope>
    <source>
        <strain evidence="2 3">SM1903</strain>
    </source>
</reference>
<keyword evidence="3" id="KW-1185">Reference proteome</keyword>
<dbReference type="SUPFAM" id="SSF81901">
    <property type="entry name" value="HCP-like"/>
    <property type="match status" value="1"/>
</dbReference>
<dbReference type="PANTHER" id="PTHR11102">
    <property type="entry name" value="SEL-1-LIKE PROTEIN"/>
    <property type="match status" value="1"/>
</dbReference>
<dbReference type="Proteomes" id="UP000314011">
    <property type="component" value="Unassembled WGS sequence"/>
</dbReference>
<sequence>MTMTRFSASVFLVLLSSAAPAQDAPGTLLSDGQVEDRAVAETHDAPTTVGIDSDSLLPFADAEGEAAEGRALFIAGDHAAALTLLMPLAEAGNPVAQNIVGVAYTEPSGDLGLDYDAQAGFDLLLASAEQGYPRAMNNLAVMYEEAHDGIGADRTERFGWFLKAAEAGYEDSFRTVAEAYANGDGVATDDDAAFAWASRAFAEVGDADATYLMGDMHYFGIGTPPNYGKAYGYFVDAAAGGHVEAIYSLGYMTLYEEGVPSNPPAAWMMLESAAQDGSLDALSELTLMAGSGRWAGYWESDVAARGYCLALDSADYLAELGADSEVTQLCGGLAGTLSSADESAAKAIAQDFAD</sequence>
<dbReference type="PANTHER" id="PTHR11102:SF147">
    <property type="entry name" value="SEL1L ADAPTOR SUBUNIT OF ERAD E3 UBIQUITIN LIGASE"/>
    <property type="match status" value="1"/>
</dbReference>
<dbReference type="Pfam" id="PF08238">
    <property type="entry name" value="Sel1"/>
    <property type="match status" value="5"/>
</dbReference>
<accession>A0A5C5GBP3</accession>